<keyword evidence="1" id="KW-0479">Metal-binding</keyword>
<dbReference type="EMBL" id="LT635765">
    <property type="protein sequence ID" value="SGZ51444.1"/>
    <property type="molecule type" value="Genomic_DNA"/>
</dbReference>
<evidence type="ECO:0000313" key="4">
    <source>
        <dbReference type="Proteomes" id="UP000182259"/>
    </source>
</evidence>
<sequence>MAIGICSVCHESQAKYKCPKCSIDYCSLACFKSPNHQHLDVVTTDGTGANTNTTNTTTTTNITTSTATITNNTTSGVISASSASSTLPQTLFPLIVEDPVIKSLLGYKSLQVHLAVILRLLSESSLTNEPLAENRREIANLRLCDLRTNGSEENALVEEFIQRVLYLTHSNENLST</sequence>
<dbReference type="CDD" id="cd23024">
    <property type="entry name" value="zf-HIT_ZNHIT2-3"/>
    <property type="match status" value="1"/>
</dbReference>
<dbReference type="InterPro" id="IPR007529">
    <property type="entry name" value="Znf_HIT"/>
</dbReference>
<dbReference type="SUPFAM" id="SSF144232">
    <property type="entry name" value="HIT/MYND zinc finger-like"/>
    <property type="match status" value="1"/>
</dbReference>
<dbReference type="Pfam" id="PF04438">
    <property type="entry name" value="zf-HIT"/>
    <property type="match status" value="1"/>
</dbReference>
<reference evidence="3 4" key="1">
    <citation type="submission" date="2016-10" db="EMBL/GenBank/DDBJ databases">
        <authorList>
            <person name="de Groot N.N."/>
        </authorList>
    </citation>
    <scope>NUCLEOTIDE SEQUENCE [LARGE SCALE GENOMIC DNA]</scope>
    <source>
        <strain evidence="3 4">PYCC 4715</strain>
    </source>
</reference>
<evidence type="ECO:0000256" key="1">
    <source>
        <dbReference type="PROSITE-ProRule" id="PRU00453"/>
    </source>
</evidence>
<dbReference type="GO" id="GO:0008270">
    <property type="term" value="F:zinc ion binding"/>
    <property type="evidence" value="ECO:0007669"/>
    <property type="project" value="UniProtKB-UniRule"/>
</dbReference>
<keyword evidence="1" id="KW-0863">Zinc-finger</keyword>
<keyword evidence="1" id="KW-0862">Zinc</keyword>
<dbReference type="Gene3D" id="3.30.60.190">
    <property type="match status" value="1"/>
</dbReference>
<organism evidence="3 4">
    <name type="scientific">Sungouiella intermedia</name>
    <dbReference type="NCBI Taxonomy" id="45354"/>
    <lineage>
        <taxon>Eukaryota</taxon>
        <taxon>Fungi</taxon>
        <taxon>Dikarya</taxon>
        <taxon>Ascomycota</taxon>
        <taxon>Saccharomycotina</taxon>
        <taxon>Pichiomycetes</taxon>
        <taxon>Metschnikowiaceae</taxon>
        <taxon>Sungouiella</taxon>
    </lineage>
</organism>
<gene>
    <name evidence="3" type="ORF">SAMEA4029009_CIC11G00000000625</name>
</gene>
<evidence type="ECO:0000313" key="3">
    <source>
        <dbReference type="EMBL" id="SGZ51444.1"/>
    </source>
</evidence>
<dbReference type="AlphaFoldDB" id="A0A1L0D4L2"/>
<evidence type="ECO:0000259" key="2">
    <source>
        <dbReference type="PROSITE" id="PS51083"/>
    </source>
</evidence>
<dbReference type="Gene3D" id="1.20.1440.260">
    <property type="match status" value="1"/>
</dbReference>
<protein>
    <submittedName>
        <fullName evidence="3">CIC11C00000000625</fullName>
    </submittedName>
</protein>
<name>A0A1L0D4L2_9ASCO</name>
<feature type="domain" description="HIT-type" evidence="2">
    <location>
        <begin position="6"/>
        <end position="41"/>
    </location>
</feature>
<dbReference type="Proteomes" id="UP000182259">
    <property type="component" value="Chromosome II"/>
</dbReference>
<dbReference type="PROSITE" id="PS51083">
    <property type="entry name" value="ZF_HIT"/>
    <property type="match status" value="1"/>
</dbReference>
<accession>A0A1L0D4L2</accession>
<proteinExistence type="predicted"/>